<feature type="compositionally biased region" description="Low complexity" evidence="1">
    <location>
        <begin position="849"/>
        <end position="868"/>
    </location>
</feature>
<feature type="compositionally biased region" description="Basic and acidic residues" evidence="1">
    <location>
        <begin position="1114"/>
        <end position="1124"/>
    </location>
</feature>
<gene>
    <name evidence="2" type="ORF">P5673_013386</name>
</gene>
<feature type="region of interest" description="Disordered" evidence="1">
    <location>
        <begin position="788"/>
        <end position="898"/>
    </location>
</feature>
<accession>A0AAD9QKL1</accession>
<feature type="compositionally biased region" description="Basic and acidic residues" evidence="1">
    <location>
        <begin position="256"/>
        <end position="289"/>
    </location>
</feature>
<feature type="region of interest" description="Disordered" evidence="1">
    <location>
        <begin position="929"/>
        <end position="1035"/>
    </location>
</feature>
<feature type="compositionally biased region" description="Basic and acidic residues" evidence="1">
    <location>
        <begin position="229"/>
        <end position="246"/>
    </location>
</feature>
<feature type="region of interest" description="Disordered" evidence="1">
    <location>
        <begin position="545"/>
        <end position="575"/>
    </location>
</feature>
<feature type="compositionally biased region" description="Polar residues" evidence="1">
    <location>
        <begin position="813"/>
        <end position="827"/>
    </location>
</feature>
<feature type="compositionally biased region" description="Polar residues" evidence="1">
    <location>
        <begin position="720"/>
        <end position="770"/>
    </location>
</feature>
<reference evidence="2" key="2">
    <citation type="journal article" date="2023" name="Science">
        <title>Genomic signatures of disease resistance in endangered staghorn corals.</title>
        <authorList>
            <person name="Vollmer S.V."/>
            <person name="Selwyn J.D."/>
            <person name="Despard B.A."/>
            <person name="Roesel C.L."/>
        </authorList>
    </citation>
    <scope>NUCLEOTIDE SEQUENCE</scope>
    <source>
        <strain evidence="2">K2</strain>
    </source>
</reference>
<feature type="region of interest" description="Disordered" evidence="1">
    <location>
        <begin position="1114"/>
        <end position="1161"/>
    </location>
</feature>
<feature type="compositionally biased region" description="Basic residues" evidence="1">
    <location>
        <begin position="433"/>
        <end position="443"/>
    </location>
</feature>
<feature type="region of interest" description="Disordered" evidence="1">
    <location>
        <begin position="719"/>
        <end position="770"/>
    </location>
</feature>
<feature type="compositionally biased region" description="Polar residues" evidence="1">
    <location>
        <begin position="312"/>
        <end position="321"/>
    </location>
</feature>
<name>A0AAD9QKL1_ACRCE</name>
<feature type="region of interest" description="Disordered" evidence="1">
    <location>
        <begin position="684"/>
        <end position="703"/>
    </location>
</feature>
<dbReference type="Proteomes" id="UP001249851">
    <property type="component" value="Unassembled WGS sequence"/>
</dbReference>
<feature type="compositionally biased region" description="Acidic residues" evidence="1">
    <location>
        <begin position="631"/>
        <end position="646"/>
    </location>
</feature>
<feature type="compositionally biased region" description="Polar residues" evidence="1">
    <location>
        <begin position="496"/>
        <end position="511"/>
    </location>
</feature>
<sequence length="1356" mass="148928">MGKVLNAFTCSYVIGEEEKFVTFFVLSLRVVAGDYAEVEVRFPSPLKRRDASYSITPSFRDAKHQSSGTQPVALAESTESGYDLTSKPFGVILPVPLDFADESGHLEERKGSINVDPDAANEAPRKVFSGTEDLQSRAKLGLMTQEESTVDTGARRKRFSEANQQPQKGDELNMRKPGDSALAETPQGIKDSPPRHQLRITSLRGASRQLHAPSVQSQKSIHGATHSVHGTDRILKPVLRGDEFAKRPSNTNPDQVKTHQSEGKDPGPEDTKSSDKQRPKLMSPEDNRKPVKASIKTNWNAQSRDDEDGSGKESSATGSDKQSNDTRVKQGSLWDLSSQASREDSGRFRRHNNNQSKSDGQTGYGGQRATDRRFSTNIASNETQNQTNPSKKSNRHLENAGQNGHGEGNRTVHSHRFGGVKNKTGTSQMDRSKGRKRKIKPSPRRFTTEPQTPSPTPVMIKDNDTSANRGDGNNGSRINESLSEEKPMEAAEEGVSNGTTVKPPEDNSSSEAAAAIPSNLTKATPLDGNLKPTNFPIKMGTITEAAGENKNTNQDGQTGGAFGDGPDERGPADKIHGVFTTKYGTSTEENTGNPLQAATHTVSMGIRWTVPYDPGKLPVGKIKTKKKNKNDEEEGGNENRDQDEEQSSSSNLARVFAAFMLVAMILPLIIYAWRDCRPPFLRRNNPNNDGEGGNPTASMSNFGNEQSDEEIIYERELQDQNKTSPYTNARAPSTQGVTFNTYSTDAPKTWTMSDTPRSTPLMTAPTASNTKKGNNFWVECETSEMEHLLSPSGSSLSSETSSVPRNAPHSVFPASTTPSTVSESRPQGSDEKFSPMSTPSLESQIKDGSSASVEECSSSTPTHSVSFSDESGNTEGSVATEAHGVVSAPNKSSKKPVSPVTDIIITIEDDEDPSEVHTSRNEYQTQAFTHPSANSELGVNDDVAKAPNGIMGTEKRDKTVKLQKSPTETVVNIQNEEDQVVTSANERCKRETVYPSDKPDAGNQKDVAKDQVYETEDTKEERSPDVAKNQGYGIKDAELKQTSNLNDVVINIQDEKDSNEVHAFENHSLKRENVDLAGDFWEKRKNVAADHGFGDSRVKEQLDDVVDRGYKLKEEKQADQELKQESIANKPSVPLPPPSPPSIDLLSASPKKKSVTSKSSLNVDDKEVEGIIKRPVSQRQTSHYKSTERGKVLKEMVHELRDPSFEDRIRIAASTINPEERTKDLNEKRAYKQKVIKMDAQMLKAQKRASSFGMNIKFVRSVILGPSTTNHDNNPQIGCMCYYCKKHWQKMGGPPCYKRPRRFSVCKDIIFLDGGLLYFPQSSSRSSSSFQVSPRVASRQYSGLHDIVTNLTTPAN</sequence>
<feature type="compositionally biased region" description="Polar residues" evidence="1">
    <location>
        <begin position="962"/>
        <end position="985"/>
    </location>
</feature>
<feature type="compositionally biased region" description="Basic and acidic residues" evidence="1">
    <location>
        <begin position="986"/>
        <end position="1000"/>
    </location>
</feature>
<feature type="compositionally biased region" description="Polar residues" evidence="1">
    <location>
        <begin position="375"/>
        <end position="391"/>
    </location>
</feature>
<organism evidence="2 3">
    <name type="scientific">Acropora cervicornis</name>
    <name type="common">Staghorn coral</name>
    <dbReference type="NCBI Taxonomy" id="6130"/>
    <lineage>
        <taxon>Eukaryota</taxon>
        <taxon>Metazoa</taxon>
        <taxon>Cnidaria</taxon>
        <taxon>Anthozoa</taxon>
        <taxon>Hexacorallia</taxon>
        <taxon>Scleractinia</taxon>
        <taxon>Astrocoeniina</taxon>
        <taxon>Acroporidae</taxon>
        <taxon>Acropora</taxon>
    </lineage>
</organism>
<feature type="compositionally biased region" description="Basic and acidic residues" evidence="1">
    <location>
        <begin position="168"/>
        <end position="178"/>
    </location>
</feature>
<feature type="region of interest" description="Disordered" evidence="1">
    <location>
        <begin position="617"/>
        <end position="648"/>
    </location>
</feature>
<feature type="compositionally biased region" description="Low complexity" evidence="1">
    <location>
        <begin position="788"/>
        <end position="802"/>
    </location>
</feature>
<feature type="compositionally biased region" description="Basic and acidic residues" evidence="1">
    <location>
        <begin position="566"/>
        <end position="575"/>
    </location>
</feature>
<feature type="compositionally biased region" description="Polar residues" evidence="1">
    <location>
        <begin position="835"/>
        <end position="847"/>
    </location>
</feature>
<keyword evidence="3" id="KW-1185">Reference proteome</keyword>
<comment type="caution">
    <text evidence="2">The sequence shown here is derived from an EMBL/GenBank/DDBJ whole genome shotgun (WGS) entry which is preliminary data.</text>
</comment>
<evidence type="ECO:0000313" key="2">
    <source>
        <dbReference type="EMBL" id="KAK2563054.1"/>
    </source>
</evidence>
<evidence type="ECO:0000256" key="1">
    <source>
        <dbReference type="SAM" id="MobiDB-lite"/>
    </source>
</evidence>
<dbReference type="EMBL" id="JARQWQ010000026">
    <property type="protein sequence ID" value="KAK2563054.1"/>
    <property type="molecule type" value="Genomic_DNA"/>
</dbReference>
<protein>
    <submittedName>
        <fullName evidence="2">Uncharacterized protein</fullName>
    </submittedName>
</protein>
<proteinExistence type="predicted"/>
<feature type="region of interest" description="Disordered" evidence="1">
    <location>
        <begin position="108"/>
        <end position="512"/>
    </location>
</feature>
<reference evidence="2" key="1">
    <citation type="journal article" date="2023" name="G3 (Bethesda)">
        <title>Whole genome assembly and annotation of the endangered Caribbean coral Acropora cervicornis.</title>
        <authorList>
            <person name="Selwyn J.D."/>
            <person name="Vollmer S.V."/>
        </authorList>
    </citation>
    <scope>NUCLEOTIDE SEQUENCE</scope>
    <source>
        <strain evidence="2">K2</strain>
    </source>
</reference>
<evidence type="ECO:0000313" key="3">
    <source>
        <dbReference type="Proteomes" id="UP001249851"/>
    </source>
</evidence>